<dbReference type="AlphaFoldDB" id="A0A914DJE9"/>
<feature type="compositionally biased region" description="Polar residues" evidence="2">
    <location>
        <begin position="49"/>
        <end position="63"/>
    </location>
</feature>
<evidence type="ECO:0000256" key="2">
    <source>
        <dbReference type="SAM" id="MobiDB-lite"/>
    </source>
</evidence>
<evidence type="ECO:0000256" key="1">
    <source>
        <dbReference type="ARBA" id="ARBA00022884"/>
    </source>
</evidence>
<dbReference type="SMART" id="SM01218">
    <property type="entry name" value="FoP_duplication"/>
    <property type="match status" value="1"/>
</dbReference>
<evidence type="ECO:0000259" key="3">
    <source>
        <dbReference type="SMART" id="SM01218"/>
    </source>
</evidence>
<proteinExistence type="predicted"/>
<feature type="domain" description="Chromatin target of PRMT1 protein C-terminal" evidence="3">
    <location>
        <begin position="5"/>
        <end position="74"/>
    </location>
</feature>
<evidence type="ECO:0000313" key="4">
    <source>
        <dbReference type="Proteomes" id="UP000887540"/>
    </source>
</evidence>
<keyword evidence="1" id="KW-0694">RNA-binding</keyword>
<dbReference type="Pfam" id="PF13865">
    <property type="entry name" value="FoP_duplication"/>
    <property type="match status" value="1"/>
</dbReference>
<evidence type="ECO:0000313" key="5">
    <source>
        <dbReference type="WBParaSite" id="ACRNAN_scaffold26967.g26766.t1"/>
    </source>
</evidence>
<feature type="region of interest" description="Disordered" evidence="2">
    <location>
        <begin position="35"/>
        <end position="74"/>
    </location>
</feature>
<name>A0A914DJE9_9BILA</name>
<reference evidence="5" key="1">
    <citation type="submission" date="2022-11" db="UniProtKB">
        <authorList>
            <consortium name="WormBaseParasite"/>
        </authorList>
    </citation>
    <scope>IDENTIFICATION</scope>
</reference>
<dbReference type="GO" id="GO:0003723">
    <property type="term" value="F:RNA binding"/>
    <property type="evidence" value="ECO:0007669"/>
    <property type="project" value="UniProtKB-KW"/>
</dbReference>
<sequence>MPFIRRGGYRPSGPPFSRMRTNLKRLQHFVPRDRFSGRRDRRGGFGRRQYNSDNPRLQMTTTELDNELDQYMKS</sequence>
<protein>
    <submittedName>
        <fullName evidence="5">Chromatin target of PRMT1 protein C-terminal domain-containing protein</fullName>
    </submittedName>
</protein>
<accession>A0A914DJE9</accession>
<organism evidence="4 5">
    <name type="scientific">Acrobeloides nanus</name>
    <dbReference type="NCBI Taxonomy" id="290746"/>
    <lineage>
        <taxon>Eukaryota</taxon>
        <taxon>Metazoa</taxon>
        <taxon>Ecdysozoa</taxon>
        <taxon>Nematoda</taxon>
        <taxon>Chromadorea</taxon>
        <taxon>Rhabditida</taxon>
        <taxon>Tylenchina</taxon>
        <taxon>Cephalobomorpha</taxon>
        <taxon>Cephaloboidea</taxon>
        <taxon>Cephalobidae</taxon>
        <taxon>Acrobeloides</taxon>
    </lineage>
</organism>
<keyword evidence="4" id="KW-1185">Reference proteome</keyword>
<dbReference type="Proteomes" id="UP000887540">
    <property type="component" value="Unplaced"/>
</dbReference>
<dbReference type="WBParaSite" id="ACRNAN_scaffold26967.g26766.t1">
    <property type="protein sequence ID" value="ACRNAN_scaffold26967.g26766.t1"/>
    <property type="gene ID" value="ACRNAN_scaffold26967.g26766"/>
</dbReference>
<dbReference type="InterPro" id="IPR025715">
    <property type="entry name" value="FoP_C"/>
</dbReference>